<dbReference type="Gene3D" id="1.10.1470.10">
    <property type="entry name" value="YjbJ"/>
    <property type="match status" value="1"/>
</dbReference>
<dbReference type="InterPro" id="IPR008462">
    <property type="entry name" value="CsbD"/>
</dbReference>
<dbReference type="EMBL" id="JZWV01000637">
    <property type="protein sequence ID" value="KJY29505.1"/>
    <property type="molecule type" value="Genomic_DNA"/>
</dbReference>
<sequence>MGKMKGKAEQLKGKTKEEIGDMADDKSMEMKGKAEKAAGRAKESQADAAARMKKIHDANR</sequence>
<dbReference type="PATRIC" id="fig|68223.7.peg.478"/>
<name>A0A0F4J5N9_9ACTN</name>
<gene>
    <name evidence="4" type="ORF">VR44_22730</name>
</gene>
<keyword evidence="5" id="KW-1185">Reference proteome</keyword>
<dbReference type="SUPFAM" id="SSF69047">
    <property type="entry name" value="Hypothetical protein YjbJ"/>
    <property type="match status" value="1"/>
</dbReference>
<feature type="region of interest" description="Disordered" evidence="2">
    <location>
        <begin position="1"/>
        <end position="60"/>
    </location>
</feature>
<feature type="compositionally biased region" description="Basic and acidic residues" evidence="2">
    <location>
        <begin position="1"/>
        <end position="45"/>
    </location>
</feature>
<evidence type="ECO:0000259" key="3">
    <source>
        <dbReference type="Pfam" id="PF05532"/>
    </source>
</evidence>
<comment type="similarity">
    <text evidence="1">Belongs to the UPF0337 (CsbD) family.</text>
</comment>
<evidence type="ECO:0000256" key="2">
    <source>
        <dbReference type="SAM" id="MobiDB-lite"/>
    </source>
</evidence>
<dbReference type="InterPro" id="IPR036629">
    <property type="entry name" value="YjbJ_sf"/>
</dbReference>
<evidence type="ECO:0000313" key="5">
    <source>
        <dbReference type="Proteomes" id="UP000033551"/>
    </source>
</evidence>
<evidence type="ECO:0000256" key="1">
    <source>
        <dbReference type="ARBA" id="ARBA00009129"/>
    </source>
</evidence>
<dbReference type="Pfam" id="PF05532">
    <property type="entry name" value="CsbD"/>
    <property type="match status" value="1"/>
</dbReference>
<reference evidence="4 5" key="1">
    <citation type="submission" date="2015-02" db="EMBL/GenBank/DDBJ databases">
        <authorList>
            <person name="Ju K.-S."/>
            <person name="Doroghazi J.R."/>
            <person name="Metcalf W."/>
        </authorList>
    </citation>
    <scope>NUCLEOTIDE SEQUENCE [LARGE SCALE GENOMIC DNA]</scope>
    <source>
        <strain evidence="4 5">NRRL ISP-5550</strain>
    </source>
</reference>
<protein>
    <recommendedName>
        <fullName evidence="3">CsbD-like domain-containing protein</fullName>
    </recommendedName>
</protein>
<organism evidence="4 5">
    <name type="scientific">Streptomyces katrae</name>
    <dbReference type="NCBI Taxonomy" id="68223"/>
    <lineage>
        <taxon>Bacteria</taxon>
        <taxon>Bacillati</taxon>
        <taxon>Actinomycetota</taxon>
        <taxon>Actinomycetes</taxon>
        <taxon>Kitasatosporales</taxon>
        <taxon>Streptomycetaceae</taxon>
        <taxon>Streptomyces</taxon>
    </lineage>
</organism>
<dbReference type="Proteomes" id="UP000033551">
    <property type="component" value="Unassembled WGS sequence"/>
</dbReference>
<dbReference type="RefSeq" id="WP_045949426.1">
    <property type="nucleotide sequence ID" value="NZ_JZWV01000637.1"/>
</dbReference>
<feature type="domain" description="CsbD-like" evidence="3">
    <location>
        <begin position="3"/>
        <end position="53"/>
    </location>
</feature>
<dbReference type="AlphaFoldDB" id="A0A0F4J5N9"/>
<comment type="caution">
    <text evidence="4">The sequence shown here is derived from an EMBL/GenBank/DDBJ whole genome shotgun (WGS) entry which is preliminary data.</text>
</comment>
<proteinExistence type="inferred from homology"/>
<accession>A0A0F4J5N9</accession>
<evidence type="ECO:0000313" key="4">
    <source>
        <dbReference type="EMBL" id="KJY29505.1"/>
    </source>
</evidence>